<comment type="caution">
    <text evidence="2">The sequence shown here is derived from an EMBL/GenBank/DDBJ whole genome shotgun (WGS) entry which is preliminary data.</text>
</comment>
<organism evidence="2 3">
    <name type="scientific">Pseudoalteromonas rubra</name>
    <dbReference type="NCBI Taxonomy" id="43658"/>
    <lineage>
        <taxon>Bacteria</taxon>
        <taxon>Pseudomonadati</taxon>
        <taxon>Pseudomonadota</taxon>
        <taxon>Gammaproteobacteria</taxon>
        <taxon>Alteromonadales</taxon>
        <taxon>Pseudoalteromonadaceae</taxon>
        <taxon>Pseudoalteromonas</taxon>
    </lineage>
</organism>
<keyword evidence="1" id="KW-0472">Membrane</keyword>
<dbReference type="PATRIC" id="fig|43658.6.peg.4434"/>
<keyword evidence="1" id="KW-0812">Transmembrane</keyword>
<proteinExistence type="predicted"/>
<name>A0A0L0ELG3_9GAMM</name>
<evidence type="ECO:0000313" key="2">
    <source>
        <dbReference type="EMBL" id="KNC65292.1"/>
    </source>
</evidence>
<keyword evidence="1" id="KW-1133">Transmembrane helix</keyword>
<dbReference type="AlphaFoldDB" id="A0A0L0ELG3"/>
<dbReference type="Proteomes" id="UP000036850">
    <property type="component" value="Unassembled WGS sequence"/>
</dbReference>
<gene>
    <name evidence="2" type="ORF">AC626_24050</name>
</gene>
<evidence type="ECO:0000256" key="1">
    <source>
        <dbReference type="SAM" id="Phobius"/>
    </source>
</evidence>
<sequence>MTYLIRWIAGIALLTLALLTLFKGQWLNSGLFATLGILTFPRRTLTQLDDTAGYGQQLYQKHLVANSNERSTAMPYLVVCISVILVVVLYQLLSGSAA</sequence>
<reference evidence="3" key="1">
    <citation type="submission" date="2015-07" db="EMBL/GenBank/DDBJ databases">
        <title>Draft genome sequence of a Pseudoalteromonas rubra strain, OCN096, isolated from Kaneohe Bay, Oahu, Hawaii.</title>
        <authorList>
            <person name="Beurmann S."/>
            <person name="Ushijima B."/>
            <person name="Belcaid M."/>
            <person name="Callahan S.M."/>
            <person name="Aeby G.S."/>
        </authorList>
    </citation>
    <scope>NUCLEOTIDE SEQUENCE [LARGE SCALE GENOMIC DNA]</scope>
    <source>
        <strain evidence="3">OCN096</strain>
    </source>
</reference>
<accession>A0A0L0ELG3</accession>
<protein>
    <submittedName>
        <fullName evidence="2">Uncharacterized protein</fullName>
    </submittedName>
</protein>
<evidence type="ECO:0000313" key="3">
    <source>
        <dbReference type="Proteomes" id="UP000036850"/>
    </source>
</evidence>
<dbReference type="EMBL" id="LFZX01000324">
    <property type="protein sequence ID" value="KNC65292.1"/>
    <property type="molecule type" value="Genomic_DNA"/>
</dbReference>
<feature type="transmembrane region" description="Helical" evidence="1">
    <location>
        <begin position="73"/>
        <end position="93"/>
    </location>
</feature>
<dbReference type="OrthoDB" id="6301377at2"/>